<dbReference type="RefSeq" id="WP_246915100.1">
    <property type="nucleotide sequence ID" value="NZ_CP090145.1"/>
</dbReference>
<gene>
    <name evidence="1" type="ORF">LXD69_10090</name>
</gene>
<sequence length="79" mass="9310">MDLQIIYSLFSDSIKKQLKNHGLKFDKEEVKLIQELSFANMNLQFHKIISETEAEEIHKKIHKRLLKHIDKHNVAQADA</sequence>
<organism evidence="1 2">
    <name type="scientific">Flavobacterium sediminilitoris</name>
    <dbReference type="NCBI Taxonomy" id="2024526"/>
    <lineage>
        <taxon>Bacteria</taxon>
        <taxon>Pseudomonadati</taxon>
        <taxon>Bacteroidota</taxon>
        <taxon>Flavobacteriia</taxon>
        <taxon>Flavobacteriales</taxon>
        <taxon>Flavobacteriaceae</taxon>
        <taxon>Flavobacterium</taxon>
    </lineage>
</organism>
<protein>
    <submittedName>
        <fullName evidence="1">Uncharacterized protein</fullName>
    </submittedName>
</protein>
<accession>A0ABY4HJ78</accession>
<reference evidence="1" key="2">
    <citation type="submission" date="2022-04" db="EMBL/GenBank/DDBJ databases">
        <title>Complete Genome Sequence of Flavobacterium sediminilitoris YSM-43, Isolated from a Tidal Sediment.</title>
        <authorList>
            <person name="Lee P.A."/>
        </authorList>
    </citation>
    <scope>NUCLEOTIDE SEQUENCE</scope>
    <source>
        <strain evidence="1">YSM-43</strain>
    </source>
</reference>
<name>A0ABY4HJ78_9FLAO</name>
<evidence type="ECO:0000313" key="2">
    <source>
        <dbReference type="Proteomes" id="UP000830454"/>
    </source>
</evidence>
<dbReference type="Proteomes" id="UP000830454">
    <property type="component" value="Chromosome"/>
</dbReference>
<dbReference type="EMBL" id="CP090145">
    <property type="protein sequence ID" value="UOX32402.1"/>
    <property type="molecule type" value="Genomic_DNA"/>
</dbReference>
<evidence type="ECO:0000313" key="1">
    <source>
        <dbReference type="EMBL" id="UOX32402.1"/>
    </source>
</evidence>
<reference evidence="1" key="1">
    <citation type="submission" date="2021-12" db="EMBL/GenBank/DDBJ databases">
        <authorList>
            <person name="Cha I.-T."/>
            <person name="Lee K.-E."/>
            <person name="Park S.-J."/>
        </authorList>
    </citation>
    <scope>NUCLEOTIDE SEQUENCE</scope>
    <source>
        <strain evidence="1">YSM-43</strain>
    </source>
</reference>
<proteinExistence type="predicted"/>
<keyword evidence="2" id="KW-1185">Reference proteome</keyword>